<feature type="transmembrane region" description="Helical" evidence="1">
    <location>
        <begin position="20"/>
        <end position="39"/>
    </location>
</feature>
<proteinExistence type="predicted"/>
<keyword evidence="3" id="KW-0269">Exonuclease</keyword>
<dbReference type="InterPro" id="IPR036691">
    <property type="entry name" value="Endo/exonu/phosph_ase_sf"/>
</dbReference>
<reference evidence="3 4" key="1">
    <citation type="journal article" date="2017" name="BMC Genomics">
        <title>Comparative genomic and phylogenomic analyses of the Bifidobacteriaceae family.</title>
        <authorList>
            <person name="Lugli G.A."/>
            <person name="Milani C."/>
            <person name="Turroni F."/>
            <person name="Duranti S."/>
            <person name="Mancabelli L."/>
            <person name="Mangifesta M."/>
            <person name="Ferrario C."/>
            <person name="Modesto M."/>
            <person name="Mattarelli P."/>
            <person name="Jiri K."/>
            <person name="van Sinderen D."/>
            <person name="Ventura M."/>
        </authorList>
    </citation>
    <scope>NUCLEOTIDE SEQUENCE [LARGE SCALE GENOMIC DNA]</scope>
    <source>
        <strain evidence="3 4">DSM 22924</strain>
    </source>
</reference>
<dbReference type="InterPro" id="IPR005135">
    <property type="entry name" value="Endo/exonuclease/phosphatase"/>
</dbReference>
<dbReference type="AlphaFoldDB" id="A0A261EUZ4"/>
<accession>A0A261EUZ4</accession>
<keyword evidence="3" id="KW-0255">Endonuclease</keyword>
<keyword evidence="1" id="KW-1133">Transmembrane helix</keyword>
<dbReference type="Proteomes" id="UP000216004">
    <property type="component" value="Unassembled WGS sequence"/>
</dbReference>
<keyword evidence="4" id="KW-1185">Reference proteome</keyword>
<evidence type="ECO:0000256" key="1">
    <source>
        <dbReference type="SAM" id="Phobius"/>
    </source>
</evidence>
<organism evidence="3 4">
    <name type="scientific">Bombiscardovia coagulans</name>
    <dbReference type="NCBI Taxonomy" id="686666"/>
    <lineage>
        <taxon>Bacteria</taxon>
        <taxon>Bacillati</taxon>
        <taxon>Actinomycetota</taxon>
        <taxon>Actinomycetes</taxon>
        <taxon>Bifidobacteriales</taxon>
        <taxon>Bifidobacteriaceae</taxon>
        <taxon>Bombiscardovia</taxon>
    </lineage>
</organism>
<feature type="transmembrane region" description="Helical" evidence="1">
    <location>
        <begin position="46"/>
        <end position="65"/>
    </location>
</feature>
<name>A0A261EUZ4_9BIFI</name>
<dbReference type="OrthoDB" id="2340043at2"/>
<feature type="domain" description="Endonuclease/exonuclease/phosphatase" evidence="2">
    <location>
        <begin position="96"/>
        <end position="329"/>
    </location>
</feature>
<evidence type="ECO:0000313" key="4">
    <source>
        <dbReference type="Proteomes" id="UP000216004"/>
    </source>
</evidence>
<dbReference type="Gene3D" id="3.60.10.10">
    <property type="entry name" value="Endonuclease/exonuclease/phosphatase"/>
    <property type="match status" value="1"/>
</dbReference>
<dbReference type="GO" id="GO:0004519">
    <property type="term" value="F:endonuclease activity"/>
    <property type="evidence" value="ECO:0007669"/>
    <property type="project" value="UniProtKB-KW"/>
</dbReference>
<gene>
    <name evidence="3" type="ORF">BOCO_0273</name>
</gene>
<evidence type="ECO:0000259" key="2">
    <source>
        <dbReference type="Pfam" id="PF03372"/>
    </source>
</evidence>
<evidence type="ECO:0000313" key="3">
    <source>
        <dbReference type="EMBL" id="OZG50673.1"/>
    </source>
</evidence>
<protein>
    <submittedName>
        <fullName evidence="3">Endonuclease/exonuclease/phosphatase family protein</fullName>
    </submittedName>
</protein>
<keyword evidence="3" id="KW-0540">Nuclease</keyword>
<dbReference type="Pfam" id="PF03372">
    <property type="entry name" value="Exo_endo_phos"/>
    <property type="match status" value="1"/>
</dbReference>
<dbReference type="SUPFAM" id="SSF56219">
    <property type="entry name" value="DNase I-like"/>
    <property type="match status" value="1"/>
</dbReference>
<keyword evidence="1" id="KW-0472">Membrane</keyword>
<dbReference type="GO" id="GO:0004527">
    <property type="term" value="F:exonuclease activity"/>
    <property type="evidence" value="ECO:0007669"/>
    <property type="project" value="UniProtKB-KW"/>
</dbReference>
<dbReference type="EMBL" id="MWWS01000003">
    <property type="protein sequence ID" value="OZG50673.1"/>
    <property type="molecule type" value="Genomic_DNA"/>
</dbReference>
<dbReference type="RefSeq" id="WP_094722321.1">
    <property type="nucleotide sequence ID" value="NZ_MWWS01000003.1"/>
</dbReference>
<comment type="caution">
    <text evidence="3">The sequence shown here is derived from an EMBL/GenBank/DDBJ whole genome shotgun (WGS) entry which is preliminary data.</text>
</comment>
<keyword evidence="3" id="KW-0378">Hydrolase</keyword>
<sequence>MALRFLPPGWDWHRPLPELIALIPLLSAPLLIIIVWSLVEAAWAQTIVGTLLLTLEALWELPFLVKLPNGLLPFLAGLPPRSQPNDSGSRQHICMMTLNCRYGKASVATIRNLVESKQVEVLALQEVTQEFLKELDTTGIQSQLPYRSVGPTTKDDNGGCNALFSKIQPLEQQSSSVTIPASAVPTMTLPLNNTTLRIASAHPKSPQRGAMNWGNSILALSALNLITSADPLQTVNAGEETQQHKASTSSFECVILGDLNSSLYHPSFRRMLKDGRLLDGAVSLHQGIHPTFPANWPALPPLIEIDHILHSPGLMLQSLETLHVAGTDHLGLLAHISECEQEHKTSH</sequence>
<keyword evidence="1" id="KW-0812">Transmembrane</keyword>